<comment type="subcellular location">
    <subcellularLocation>
        <location evidence="1">Endoplasmic reticulum membrane</location>
        <topology evidence="1">Multi-pass membrane protein</topology>
    </subcellularLocation>
</comment>
<evidence type="ECO:0000256" key="8">
    <source>
        <dbReference type="ARBA" id="ARBA00022989"/>
    </source>
</evidence>
<comment type="pathway">
    <text evidence="2">Glycolipid biosynthesis; glycosylphosphatidylinositol-anchor biosynthesis.</text>
</comment>
<feature type="transmembrane region" description="Helical" evidence="10">
    <location>
        <begin position="303"/>
        <end position="322"/>
    </location>
</feature>
<evidence type="ECO:0000256" key="10">
    <source>
        <dbReference type="SAM" id="Phobius"/>
    </source>
</evidence>
<evidence type="ECO:0000256" key="6">
    <source>
        <dbReference type="ARBA" id="ARBA00022692"/>
    </source>
</evidence>
<keyword evidence="9 10" id="KW-0472">Membrane</keyword>
<sequence>MTIRFVRHEAHLAAALYLAVALLGFAVLVLINHKLGHGTQELLRRWDSANYLDIAERGYPREIRYRADGLPEWSRLAFFPLFPALIRALQLFTGLPFPYAGAVVVWFAAAVAAAGVHTLVRSIAGRRAGFACVALWACSPCAFALWVPYSEAVFSALLIWALVALLARRWVTAGVLCAFAGLVRPTASVLVGVVMAAAVWELWRRRGQWGPQDWRPPAAVALAPLGLIVSWLYIGSRVGRVDGWFEAERAWGQSFDFGAGTLAFVRRAAAYQHFDARQGVVLALILLAAAAVVALVLDRSVPWPLVIALAGAWVLMVGTPGSPFSKPRFMLPFLPIALLLVARPLARAPWAVRLSLYGCGAVCAGWYAVGLLVVFRQSP</sequence>
<evidence type="ECO:0000256" key="1">
    <source>
        <dbReference type="ARBA" id="ARBA00004477"/>
    </source>
</evidence>
<protein>
    <submittedName>
        <fullName evidence="11">Mannosyltransferase family protein</fullName>
    </submittedName>
</protein>
<dbReference type="PANTHER" id="PTHR12468:SF2">
    <property type="entry name" value="GPI MANNOSYLTRANSFERASE 2"/>
    <property type="match status" value="1"/>
</dbReference>
<dbReference type="InterPro" id="IPR007315">
    <property type="entry name" value="PIG-V/Gpi18"/>
</dbReference>
<evidence type="ECO:0000256" key="9">
    <source>
        <dbReference type="ARBA" id="ARBA00023136"/>
    </source>
</evidence>
<dbReference type="GO" id="GO:0016757">
    <property type="term" value="F:glycosyltransferase activity"/>
    <property type="evidence" value="ECO:0007669"/>
    <property type="project" value="UniProtKB-KW"/>
</dbReference>
<dbReference type="PANTHER" id="PTHR12468">
    <property type="entry name" value="GPI MANNOSYLTRANSFERASE 2"/>
    <property type="match status" value="1"/>
</dbReference>
<keyword evidence="12" id="KW-1185">Reference proteome</keyword>
<gene>
    <name evidence="11" type="ORF">ACFQVC_40575</name>
</gene>
<name>A0ABW2JWH7_9ACTN</name>
<feature type="transmembrane region" description="Helical" evidence="10">
    <location>
        <begin position="152"/>
        <end position="171"/>
    </location>
</feature>
<evidence type="ECO:0000313" key="11">
    <source>
        <dbReference type="EMBL" id="MFC7310496.1"/>
    </source>
</evidence>
<feature type="transmembrane region" description="Helical" evidence="10">
    <location>
        <begin position="183"/>
        <end position="203"/>
    </location>
</feature>
<comment type="caution">
    <text evidence="11">The sequence shown here is derived from an EMBL/GenBank/DDBJ whole genome shotgun (WGS) entry which is preliminary data.</text>
</comment>
<feature type="transmembrane region" description="Helical" evidence="10">
    <location>
        <begin position="12"/>
        <end position="31"/>
    </location>
</feature>
<evidence type="ECO:0000313" key="12">
    <source>
        <dbReference type="Proteomes" id="UP001596523"/>
    </source>
</evidence>
<evidence type="ECO:0000256" key="4">
    <source>
        <dbReference type="ARBA" id="ARBA00022676"/>
    </source>
</evidence>
<feature type="transmembrane region" description="Helical" evidence="10">
    <location>
        <begin position="279"/>
        <end position="297"/>
    </location>
</feature>
<dbReference type="Proteomes" id="UP001596523">
    <property type="component" value="Unassembled WGS sequence"/>
</dbReference>
<feature type="transmembrane region" description="Helical" evidence="10">
    <location>
        <begin position="128"/>
        <end position="146"/>
    </location>
</feature>
<evidence type="ECO:0000256" key="5">
    <source>
        <dbReference type="ARBA" id="ARBA00022679"/>
    </source>
</evidence>
<feature type="transmembrane region" description="Helical" evidence="10">
    <location>
        <begin position="97"/>
        <end position="116"/>
    </location>
</feature>
<dbReference type="RefSeq" id="WP_381841134.1">
    <property type="nucleotide sequence ID" value="NZ_JBHTCF010000035.1"/>
</dbReference>
<keyword evidence="8 10" id="KW-1133">Transmembrane helix</keyword>
<keyword evidence="5" id="KW-0808">Transferase</keyword>
<accession>A0ABW2JWH7</accession>
<evidence type="ECO:0000256" key="2">
    <source>
        <dbReference type="ARBA" id="ARBA00004687"/>
    </source>
</evidence>
<keyword evidence="6 10" id="KW-0812">Transmembrane</keyword>
<proteinExistence type="predicted"/>
<dbReference type="Pfam" id="PF04188">
    <property type="entry name" value="Mannosyl_trans2"/>
    <property type="match status" value="1"/>
</dbReference>
<keyword evidence="4 11" id="KW-0328">Glycosyltransferase</keyword>
<evidence type="ECO:0000256" key="3">
    <source>
        <dbReference type="ARBA" id="ARBA00022502"/>
    </source>
</evidence>
<keyword evidence="3" id="KW-0337">GPI-anchor biosynthesis</keyword>
<organism evidence="11 12">
    <name type="scientific">Streptomyces monticola</name>
    <dbReference type="NCBI Taxonomy" id="2666263"/>
    <lineage>
        <taxon>Bacteria</taxon>
        <taxon>Bacillati</taxon>
        <taxon>Actinomycetota</taxon>
        <taxon>Actinomycetes</taxon>
        <taxon>Kitasatosporales</taxon>
        <taxon>Streptomycetaceae</taxon>
        <taxon>Streptomyces</taxon>
    </lineage>
</organism>
<dbReference type="EMBL" id="JBHTCF010000035">
    <property type="protein sequence ID" value="MFC7310496.1"/>
    <property type="molecule type" value="Genomic_DNA"/>
</dbReference>
<feature type="transmembrane region" description="Helical" evidence="10">
    <location>
        <begin position="215"/>
        <end position="234"/>
    </location>
</feature>
<feature type="transmembrane region" description="Helical" evidence="10">
    <location>
        <begin position="329"/>
        <end position="348"/>
    </location>
</feature>
<keyword evidence="7" id="KW-0256">Endoplasmic reticulum</keyword>
<reference evidence="12" key="1">
    <citation type="journal article" date="2019" name="Int. J. Syst. Evol. Microbiol.">
        <title>The Global Catalogue of Microorganisms (GCM) 10K type strain sequencing project: providing services to taxonomists for standard genome sequencing and annotation.</title>
        <authorList>
            <consortium name="The Broad Institute Genomics Platform"/>
            <consortium name="The Broad Institute Genome Sequencing Center for Infectious Disease"/>
            <person name="Wu L."/>
            <person name="Ma J."/>
        </authorList>
    </citation>
    <scope>NUCLEOTIDE SEQUENCE [LARGE SCALE GENOMIC DNA]</scope>
    <source>
        <strain evidence="12">SYNS20</strain>
    </source>
</reference>
<feature type="transmembrane region" description="Helical" evidence="10">
    <location>
        <begin position="354"/>
        <end position="375"/>
    </location>
</feature>
<evidence type="ECO:0000256" key="7">
    <source>
        <dbReference type="ARBA" id="ARBA00022824"/>
    </source>
</evidence>